<feature type="binding site" evidence="7 9">
    <location>
        <position position="324"/>
    </location>
    <ligand>
        <name>substrate</name>
    </ligand>
</feature>
<dbReference type="OrthoDB" id="9813814at2"/>
<comment type="cofactor">
    <cofactor evidence="2 7 8">
        <name>pyridoxal 5'-phosphate</name>
        <dbReference type="ChEBI" id="CHEBI:597326"/>
    </cofactor>
</comment>
<dbReference type="InterPro" id="IPR029066">
    <property type="entry name" value="PLP-binding_barrel"/>
</dbReference>
<comment type="similarity">
    <text evidence="3 7">Belongs to the alanine racemase family.</text>
</comment>
<organism evidence="11 12">
    <name type="scientific">Oricola cellulosilytica</name>
    <dbReference type="NCBI Taxonomy" id="1429082"/>
    <lineage>
        <taxon>Bacteria</taxon>
        <taxon>Pseudomonadati</taxon>
        <taxon>Pseudomonadota</taxon>
        <taxon>Alphaproteobacteria</taxon>
        <taxon>Hyphomicrobiales</taxon>
        <taxon>Ahrensiaceae</taxon>
        <taxon>Oricola</taxon>
    </lineage>
</organism>
<comment type="pathway">
    <text evidence="7">Amino-acid biosynthesis; D-alanine biosynthesis; D-alanine from L-alanine: step 1/1.</text>
</comment>
<dbReference type="EMBL" id="SJST01000003">
    <property type="protein sequence ID" value="TCD14291.1"/>
    <property type="molecule type" value="Genomic_DNA"/>
</dbReference>
<evidence type="ECO:0000313" key="12">
    <source>
        <dbReference type="Proteomes" id="UP000291301"/>
    </source>
</evidence>
<dbReference type="GO" id="GO:0030632">
    <property type="term" value="P:D-alanine biosynthetic process"/>
    <property type="evidence" value="ECO:0007669"/>
    <property type="project" value="UniProtKB-UniRule"/>
</dbReference>
<dbReference type="HAMAP" id="MF_01201">
    <property type="entry name" value="Ala_racemase"/>
    <property type="match status" value="1"/>
</dbReference>
<dbReference type="InterPro" id="IPR009006">
    <property type="entry name" value="Ala_racemase/Decarboxylase_C"/>
</dbReference>
<name>A0A4R0PAM6_9HYPH</name>
<dbReference type="RefSeq" id="WP_131568175.1">
    <property type="nucleotide sequence ID" value="NZ_JAINFK010000002.1"/>
</dbReference>
<dbReference type="InterPro" id="IPR000821">
    <property type="entry name" value="Ala_racemase"/>
</dbReference>
<proteinExistence type="inferred from homology"/>
<dbReference type="SMART" id="SM01005">
    <property type="entry name" value="Ala_racemase_C"/>
    <property type="match status" value="1"/>
</dbReference>
<dbReference type="Pfam" id="PF01168">
    <property type="entry name" value="Ala_racemase_N"/>
    <property type="match status" value="1"/>
</dbReference>
<comment type="catalytic activity">
    <reaction evidence="1 7">
        <text>L-alanine = D-alanine</text>
        <dbReference type="Rhea" id="RHEA:20249"/>
        <dbReference type="ChEBI" id="CHEBI:57416"/>
        <dbReference type="ChEBI" id="CHEBI:57972"/>
        <dbReference type="EC" id="5.1.1.1"/>
    </reaction>
</comment>
<reference evidence="11 12" key="1">
    <citation type="journal article" date="2015" name="Antonie Van Leeuwenhoek">
        <title>Oricola cellulosilytica gen. nov., sp. nov., a cellulose-degrading bacterium of the family Phyllobacteriaceae isolated from surface seashore water, and emended descriptions of Mesorhizobium loti and Phyllobacterium myrsinacearum.</title>
        <authorList>
            <person name="Hameed A."/>
            <person name="Shahina M."/>
            <person name="Lai W.A."/>
            <person name="Lin S.Y."/>
            <person name="Young L.S."/>
            <person name="Liu Y.C."/>
            <person name="Hsu Y.H."/>
            <person name="Young C.C."/>
        </authorList>
    </citation>
    <scope>NUCLEOTIDE SEQUENCE [LARGE SCALE GENOMIC DNA]</scope>
    <source>
        <strain evidence="11 12">KCTC 52183</strain>
    </source>
</reference>
<protein>
    <recommendedName>
        <fullName evidence="4 7">Alanine racemase</fullName>
        <ecNumber evidence="4 7">5.1.1.1</ecNumber>
    </recommendedName>
</protein>
<dbReference type="PRINTS" id="PR00992">
    <property type="entry name" value="ALARACEMASE"/>
</dbReference>
<dbReference type="GO" id="GO:0008784">
    <property type="term" value="F:alanine racemase activity"/>
    <property type="evidence" value="ECO:0007669"/>
    <property type="project" value="UniProtKB-UniRule"/>
</dbReference>
<evidence type="ECO:0000256" key="1">
    <source>
        <dbReference type="ARBA" id="ARBA00000316"/>
    </source>
</evidence>
<evidence type="ECO:0000256" key="7">
    <source>
        <dbReference type="HAMAP-Rule" id="MF_01201"/>
    </source>
</evidence>
<evidence type="ECO:0000313" key="11">
    <source>
        <dbReference type="EMBL" id="TCD14291.1"/>
    </source>
</evidence>
<dbReference type="GO" id="GO:0030170">
    <property type="term" value="F:pyridoxal phosphate binding"/>
    <property type="evidence" value="ECO:0007669"/>
    <property type="project" value="UniProtKB-UniRule"/>
</dbReference>
<sequence length="385" mass="40579">MTLVQRGSDPRLAGGRLTIDLDALAANWRDLAERSKPARCAAVVKANAYGLGVEQVVPALLAAGCDTFFVALPQEGVAARKIAPKAEIFVLNGVHEQSVATIAEAGLIPVLNSLEQIELWAGHCSSRGLNVACALGVDTGMNRLGLAVADMLAFRTRNVSEHVVSPLLVMSHLACADQPDHPLNRLQLESFQRVTEAFDDVESSLANSAGILLGGKYLFGVTRPGIALYGGAATLEGANPMRPVVTLEARIIQLREARKGETVSYGAAETLERATKIAVVAVGYADGYPRSGSSAGVPLRKVASAGQRGWIGGVTVPLLGRITMDLSMFDVTDVADDALESGWIELIGPNIPLDEAAGSAGTIGYELLTGLGPRYERRYIQAPES</sequence>
<gene>
    <name evidence="11" type="primary">alr</name>
    <name evidence="11" type="ORF">E0D97_09435</name>
</gene>
<keyword evidence="12" id="KW-1185">Reference proteome</keyword>
<dbReference type="EC" id="5.1.1.1" evidence="4 7"/>
<evidence type="ECO:0000256" key="9">
    <source>
        <dbReference type="PIRSR" id="PIRSR600821-52"/>
    </source>
</evidence>
<evidence type="ECO:0000256" key="5">
    <source>
        <dbReference type="ARBA" id="ARBA00022898"/>
    </source>
</evidence>
<comment type="function">
    <text evidence="7">Catalyzes the interconversion of L-alanine and D-alanine. May also act on other amino acids.</text>
</comment>
<dbReference type="Proteomes" id="UP000291301">
    <property type="component" value="Unassembled WGS sequence"/>
</dbReference>
<dbReference type="NCBIfam" id="TIGR00492">
    <property type="entry name" value="alr"/>
    <property type="match status" value="1"/>
</dbReference>
<dbReference type="AlphaFoldDB" id="A0A4R0PAM6"/>
<dbReference type="GO" id="GO:0005829">
    <property type="term" value="C:cytosol"/>
    <property type="evidence" value="ECO:0007669"/>
    <property type="project" value="TreeGrafter"/>
</dbReference>
<evidence type="ECO:0000259" key="10">
    <source>
        <dbReference type="SMART" id="SM01005"/>
    </source>
</evidence>
<dbReference type="InterPro" id="IPR001608">
    <property type="entry name" value="Ala_racemase_N"/>
</dbReference>
<feature type="active site" description="Proton acceptor; specific for D-alanine" evidence="7">
    <location>
        <position position="45"/>
    </location>
</feature>
<keyword evidence="5 7" id="KW-0663">Pyridoxal phosphate</keyword>
<dbReference type="SUPFAM" id="SSF51419">
    <property type="entry name" value="PLP-binding barrel"/>
    <property type="match status" value="1"/>
</dbReference>
<dbReference type="PANTHER" id="PTHR30511">
    <property type="entry name" value="ALANINE RACEMASE"/>
    <property type="match status" value="1"/>
</dbReference>
<keyword evidence="6 7" id="KW-0413">Isomerase</keyword>
<evidence type="ECO:0000256" key="3">
    <source>
        <dbReference type="ARBA" id="ARBA00007880"/>
    </source>
</evidence>
<dbReference type="InterPro" id="IPR020622">
    <property type="entry name" value="Ala_racemase_pyridoxalP-BS"/>
</dbReference>
<evidence type="ECO:0000256" key="6">
    <source>
        <dbReference type="ARBA" id="ARBA00023235"/>
    </source>
</evidence>
<evidence type="ECO:0000256" key="2">
    <source>
        <dbReference type="ARBA" id="ARBA00001933"/>
    </source>
</evidence>
<comment type="caution">
    <text evidence="11">The sequence shown here is derived from an EMBL/GenBank/DDBJ whole genome shotgun (WGS) entry which is preliminary data.</text>
</comment>
<dbReference type="SUPFAM" id="SSF50621">
    <property type="entry name" value="Alanine racemase C-terminal domain-like"/>
    <property type="match status" value="1"/>
</dbReference>
<dbReference type="PANTHER" id="PTHR30511:SF0">
    <property type="entry name" value="ALANINE RACEMASE, CATABOLIC-RELATED"/>
    <property type="match status" value="1"/>
</dbReference>
<dbReference type="Pfam" id="PF00842">
    <property type="entry name" value="Ala_racemase_C"/>
    <property type="match status" value="1"/>
</dbReference>
<dbReference type="UniPathway" id="UPA00042">
    <property type="reaction ID" value="UER00497"/>
</dbReference>
<feature type="binding site" evidence="7 9">
    <location>
        <position position="143"/>
    </location>
    <ligand>
        <name>substrate</name>
    </ligand>
</feature>
<feature type="domain" description="Alanine racemase C-terminal" evidence="10">
    <location>
        <begin position="244"/>
        <end position="380"/>
    </location>
</feature>
<dbReference type="Gene3D" id="3.20.20.10">
    <property type="entry name" value="Alanine racemase"/>
    <property type="match status" value="1"/>
</dbReference>
<feature type="active site" description="Proton acceptor; specific for L-alanine" evidence="7">
    <location>
        <position position="265"/>
    </location>
</feature>
<evidence type="ECO:0000256" key="4">
    <source>
        <dbReference type="ARBA" id="ARBA00013089"/>
    </source>
</evidence>
<dbReference type="InterPro" id="IPR011079">
    <property type="entry name" value="Ala_racemase_C"/>
</dbReference>
<feature type="modified residue" description="N6-(pyridoxal phosphate)lysine" evidence="7 8">
    <location>
        <position position="45"/>
    </location>
</feature>
<dbReference type="Gene3D" id="2.40.37.10">
    <property type="entry name" value="Lyase, Ornithine Decarboxylase, Chain A, domain 1"/>
    <property type="match status" value="1"/>
</dbReference>
<dbReference type="CDD" id="cd00430">
    <property type="entry name" value="PLPDE_III_AR"/>
    <property type="match status" value="1"/>
</dbReference>
<evidence type="ECO:0000256" key="8">
    <source>
        <dbReference type="PIRSR" id="PIRSR600821-50"/>
    </source>
</evidence>
<dbReference type="PROSITE" id="PS00395">
    <property type="entry name" value="ALANINE_RACEMASE"/>
    <property type="match status" value="1"/>
</dbReference>
<accession>A0A4R0PAM6</accession>